<gene>
    <name evidence="2" type="ORF">A2803_04400</name>
</gene>
<keyword evidence="1" id="KW-0472">Membrane</keyword>
<keyword evidence="1" id="KW-0812">Transmembrane</keyword>
<dbReference type="EMBL" id="MGGP01000003">
    <property type="protein sequence ID" value="OGM33411.1"/>
    <property type="molecule type" value="Genomic_DNA"/>
</dbReference>
<sequence>MENVQTLLTIVVIALTVLLIVIGVQIFLVIKDLRRIMRRVNAMLEDSIIGGGLLRPDKLTGILEMFRRKKNVHTHGEGESPLN</sequence>
<evidence type="ECO:0000313" key="3">
    <source>
        <dbReference type="Proteomes" id="UP000178870"/>
    </source>
</evidence>
<dbReference type="AlphaFoldDB" id="A0A1F7Z1N4"/>
<dbReference type="Proteomes" id="UP000178870">
    <property type="component" value="Unassembled WGS sequence"/>
</dbReference>
<comment type="caution">
    <text evidence="2">The sequence shown here is derived from an EMBL/GenBank/DDBJ whole genome shotgun (WGS) entry which is preliminary data.</text>
</comment>
<evidence type="ECO:0000313" key="2">
    <source>
        <dbReference type="EMBL" id="OGM33411.1"/>
    </source>
</evidence>
<organism evidence="2 3">
    <name type="scientific">Candidatus Woesebacteria bacterium RIFCSPHIGHO2_01_FULL_44_21</name>
    <dbReference type="NCBI Taxonomy" id="1802503"/>
    <lineage>
        <taxon>Bacteria</taxon>
        <taxon>Candidatus Woeseibacteriota</taxon>
    </lineage>
</organism>
<keyword evidence="1" id="KW-1133">Transmembrane helix</keyword>
<evidence type="ECO:0000256" key="1">
    <source>
        <dbReference type="SAM" id="Phobius"/>
    </source>
</evidence>
<reference evidence="2 3" key="1">
    <citation type="journal article" date="2016" name="Nat. Commun.">
        <title>Thousands of microbial genomes shed light on interconnected biogeochemical processes in an aquifer system.</title>
        <authorList>
            <person name="Anantharaman K."/>
            <person name="Brown C.T."/>
            <person name="Hug L.A."/>
            <person name="Sharon I."/>
            <person name="Castelle C.J."/>
            <person name="Probst A.J."/>
            <person name="Thomas B.C."/>
            <person name="Singh A."/>
            <person name="Wilkins M.J."/>
            <person name="Karaoz U."/>
            <person name="Brodie E.L."/>
            <person name="Williams K.H."/>
            <person name="Hubbard S.S."/>
            <person name="Banfield J.F."/>
        </authorList>
    </citation>
    <scope>NUCLEOTIDE SEQUENCE [LARGE SCALE GENOMIC DNA]</scope>
</reference>
<feature type="transmembrane region" description="Helical" evidence="1">
    <location>
        <begin position="6"/>
        <end position="30"/>
    </location>
</feature>
<proteinExistence type="predicted"/>
<name>A0A1F7Z1N4_9BACT</name>
<accession>A0A1F7Z1N4</accession>
<protein>
    <submittedName>
        <fullName evidence="2">Uncharacterized protein</fullName>
    </submittedName>
</protein>